<sequence length="34" mass="4126">MLKNVIFYHTIQRFEKKKCLETFIFIGVLYAFAL</sequence>
<keyword evidence="2" id="KW-1185">Reference proteome</keyword>
<dbReference type="EMBL" id="FNPI01000002">
    <property type="protein sequence ID" value="SDY53564.1"/>
    <property type="molecule type" value="Genomic_DNA"/>
</dbReference>
<protein>
    <submittedName>
        <fullName evidence="1">Uncharacterized protein</fullName>
    </submittedName>
</protein>
<dbReference type="Proteomes" id="UP000198935">
    <property type="component" value="Unassembled WGS sequence"/>
</dbReference>
<accession>A0A1H3KPI9</accession>
<reference evidence="2" key="1">
    <citation type="submission" date="2016-10" db="EMBL/GenBank/DDBJ databases">
        <authorList>
            <person name="Varghese N."/>
            <person name="Submissions S."/>
        </authorList>
    </citation>
    <scope>NUCLEOTIDE SEQUENCE [LARGE SCALE GENOMIC DNA]</scope>
    <source>
        <strain evidence="2">SP</strain>
    </source>
</reference>
<gene>
    <name evidence="1" type="ORF">SAMN05421736_102202</name>
</gene>
<proteinExistence type="predicted"/>
<evidence type="ECO:0000313" key="2">
    <source>
        <dbReference type="Proteomes" id="UP000198935"/>
    </source>
</evidence>
<name>A0A1H3KPI9_9BACI</name>
<dbReference type="AlphaFoldDB" id="A0A1H3KPI9"/>
<organism evidence="1 2">
    <name type="scientific">Evansella caseinilytica</name>
    <dbReference type="NCBI Taxonomy" id="1503961"/>
    <lineage>
        <taxon>Bacteria</taxon>
        <taxon>Bacillati</taxon>
        <taxon>Bacillota</taxon>
        <taxon>Bacilli</taxon>
        <taxon>Bacillales</taxon>
        <taxon>Bacillaceae</taxon>
        <taxon>Evansella</taxon>
    </lineage>
</organism>
<evidence type="ECO:0000313" key="1">
    <source>
        <dbReference type="EMBL" id="SDY53564.1"/>
    </source>
</evidence>